<dbReference type="InterPro" id="IPR002197">
    <property type="entry name" value="HTH_Fis"/>
</dbReference>
<keyword evidence="1" id="KW-0547">Nucleotide-binding</keyword>
<name>A0A0S2DQ68_LYSEN</name>
<dbReference type="CDD" id="cd00009">
    <property type="entry name" value="AAA"/>
    <property type="match status" value="1"/>
</dbReference>
<keyword evidence="2" id="KW-0067">ATP-binding</keyword>
<dbReference type="PANTHER" id="PTHR32071:SF120">
    <property type="entry name" value="TRANSCRIPTIONAL REGULATOR-RELATED"/>
    <property type="match status" value="1"/>
</dbReference>
<dbReference type="InterPro" id="IPR011006">
    <property type="entry name" value="CheY-like_superfamily"/>
</dbReference>
<dbReference type="PANTHER" id="PTHR32071">
    <property type="entry name" value="TRANSCRIPTIONAL REGULATORY PROTEIN"/>
    <property type="match status" value="1"/>
</dbReference>
<dbReference type="Gene3D" id="1.10.8.60">
    <property type="match status" value="1"/>
</dbReference>
<dbReference type="Pfam" id="PF02954">
    <property type="entry name" value="HTH_8"/>
    <property type="match status" value="1"/>
</dbReference>
<protein>
    <submittedName>
        <fullName evidence="7">Sigma-54 dependent transcriptional regulator</fullName>
    </submittedName>
</protein>
<dbReference type="SMART" id="SM00382">
    <property type="entry name" value="AAA"/>
    <property type="match status" value="1"/>
</dbReference>
<dbReference type="Gene3D" id="3.40.50.300">
    <property type="entry name" value="P-loop containing nucleotide triphosphate hydrolases"/>
    <property type="match status" value="1"/>
</dbReference>
<evidence type="ECO:0000313" key="7">
    <source>
        <dbReference type="EMBL" id="ALN60627.1"/>
    </source>
</evidence>
<dbReference type="SUPFAM" id="SSF46689">
    <property type="entry name" value="Homeodomain-like"/>
    <property type="match status" value="1"/>
</dbReference>
<evidence type="ECO:0000256" key="1">
    <source>
        <dbReference type="ARBA" id="ARBA00022741"/>
    </source>
</evidence>
<dbReference type="InterPro" id="IPR009057">
    <property type="entry name" value="Homeodomain-like_sf"/>
</dbReference>
<dbReference type="Pfam" id="PF25601">
    <property type="entry name" value="AAA_lid_14"/>
    <property type="match status" value="1"/>
</dbReference>
<proteinExistence type="predicted"/>
<evidence type="ECO:0000256" key="4">
    <source>
        <dbReference type="ARBA" id="ARBA00023125"/>
    </source>
</evidence>
<dbReference type="PROSITE" id="PS00676">
    <property type="entry name" value="SIGMA54_INTERACT_2"/>
    <property type="match status" value="1"/>
</dbReference>
<dbReference type="PROSITE" id="PS50045">
    <property type="entry name" value="SIGMA54_INTERACT_4"/>
    <property type="match status" value="1"/>
</dbReference>
<dbReference type="KEGG" id="lez:GLE_5286"/>
<dbReference type="InterPro" id="IPR045343">
    <property type="entry name" value="VpsR"/>
</dbReference>
<dbReference type="InterPro" id="IPR025943">
    <property type="entry name" value="Sigma_54_int_dom_ATP-bd_2"/>
</dbReference>
<dbReference type="InterPro" id="IPR002078">
    <property type="entry name" value="Sigma_54_int"/>
</dbReference>
<dbReference type="STRING" id="69.GLE_5286"/>
<dbReference type="Pfam" id="PF20161">
    <property type="entry name" value="VpsR"/>
    <property type="match status" value="1"/>
</dbReference>
<dbReference type="GO" id="GO:0043565">
    <property type="term" value="F:sequence-specific DNA binding"/>
    <property type="evidence" value="ECO:0007669"/>
    <property type="project" value="InterPro"/>
</dbReference>
<sequence>MRVFLRPRGQIIMANGIHSERAQRYAAPALNVAKSPARRGEAARELLYLSPGGAGRMHALAPLQSLGWNLRRANDARAALRQLQSSPRLPHAVLIDLREGFQARDLDELGPALAAHNAGWIAGIAAAQLEHEATRRLIRDYCYDYVTLPCPEAVLHTVIGHAYGMAALACGAGGHGADGIGVDGMIGQSEPIRALCRSLHKVAGTDAPVFIAGETGTGKELAAMAVHRHSPRARQPFVAINCGAIPQHLVQSELFGYERGAFTGAQQRKLGRIEMAHGGTLFLDEIGDLPLDSQASLLRFLQQGTIERLGGHEPVPVDVRIVSATHHDLDRAVVDGGFRADLYHRLCVLRLQQPPLRERGGDIDLLADHALQRYAQETSRGIKGFSPCARQAMHRHPWPGNVRELINRVRQAVVMAEGRYLTATDLHIGDACGGAPVTLEQARDTATREAIERALQRNRGRLGESARELDVSRVTLYRLMQRLGMRGAEEVAGEETAAG</sequence>
<dbReference type="SUPFAM" id="SSF52540">
    <property type="entry name" value="P-loop containing nucleoside triphosphate hydrolases"/>
    <property type="match status" value="1"/>
</dbReference>
<dbReference type="InterPro" id="IPR003593">
    <property type="entry name" value="AAA+_ATPase"/>
</dbReference>
<feature type="domain" description="Sigma-54 factor interaction" evidence="6">
    <location>
        <begin position="185"/>
        <end position="414"/>
    </location>
</feature>
<dbReference type="EMBL" id="CP013140">
    <property type="protein sequence ID" value="ALN60627.1"/>
    <property type="molecule type" value="Genomic_DNA"/>
</dbReference>
<dbReference type="InterPro" id="IPR027417">
    <property type="entry name" value="P-loop_NTPase"/>
</dbReference>
<dbReference type="GO" id="GO:0006355">
    <property type="term" value="P:regulation of DNA-templated transcription"/>
    <property type="evidence" value="ECO:0007669"/>
    <property type="project" value="InterPro"/>
</dbReference>
<evidence type="ECO:0000313" key="8">
    <source>
        <dbReference type="Proteomes" id="UP000061569"/>
    </source>
</evidence>
<dbReference type="Gene3D" id="1.10.10.60">
    <property type="entry name" value="Homeodomain-like"/>
    <property type="match status" value="1"/>
</dbReference>
<dbReference type="AlphaFoldDB" id="A0A0S2DQ68"/>
<dbReference type="InterPro" id="IPR058031">
    <property type="entry name" value="AAA_lid_NorR"/>
</dbReference>
<evidence type="ECO:0000256" key="5">
    <source>
        <dbReference type="ARBA" id="ARBA00023163"/>
    </source>
</evidence>
<dbReference type="SUPFAM" id="SSF52172">
    <property type="entry name" value="CheY-like"/>
    <property type="match status" value="1"/>
</dbReference>
<dbReference type="InterPro" id="IPR025944">
    <property type="entry name" value="Sigma_54_int_dom_CS"/>
</dbReference>
<dbReference type="Proteomes" id="UP000061569">
    <property type="component" value="Chromosome"/>
</dbReference>
<accession>A0A0S2DQ68</accession>
<dbReference type="FunFam" id="3.40.50.300:FF:000006">
    <property type="entry name" value="DNA-binding transcriptional regulator NtrC"/>
    <property type="match status" value="1"/>
</dbReference>
<dbReference type="PRINTS" id="PR01590">
    <property type="entry name" value="HTHFIS"/>
</dbReference>
<evidence type="ECO:0000256" key="3">
    <source>
        <dbReference type="ARBA" id="ARBA00023015"/>
    </source>
</evidence>
<dbReference type="Pfam" id="PF00158">
    <property type="entry name" value="Sigma54_activat"/>
    <property type="match status" value="1"/>
</dbReference>
<dbReference type="PATRIC" id="fig|69.6.peg.5204"/>
<evidence type="ECO:0000256" key="2">
    <source>
        <dbReference type="ARBA" id="ARBA00022840"/>
    </source>
</evidence>
<organism evidence="7 8">
    <name type="scientific">Lysobacter enzymogenes</name>
    <dbReference type="NCBI Taxonomy" id="69"/>
    <lineage>
        <taxon>Bacteria</taxon>
        <taxon>Pseudomonadati</taxon>
        <taxon>Pseudomonadota</taxon>
        <taxon>Gammaproteobacteria</taxon>
        <taxon>Lysobacterales</taxon>
        <taxon>Lysobacteraceae</taxon>
        <taxon>Lysobacter</taxon>
    </lineage>
</organism>
<evidence type="ECO:0000259" key="6">
    <source>
        <dbReference type="PROSITE" id="PS50045"/>
    </source>
</evidence>
<dbReference type="PROSITE" id="PS00688">
    <property type="entry name" value="SIGMA54_INTERACT_3"/>
    <property type="match status" value="1"/>
</dbReference>
<gene>
    <name evidence="7" type="ORF">GLE_5286</name>
</gene>
<keyword evidence="3" id="KW-0805">Transcription regulation</keyword>
<reference evidence="7 8" key="1">
    <citation type="submission" date="2015-11" db="EMBL/GenBank/DDBJ databases">
        <title>Genome sequences of Lysobacter enzymogenes strain C3 and Lysobacter antibioticus ATCC 29479.</title>
        <authorList>
            <person name="Kobayashi D.Y."/>
        </authorList>
    </citation>
    <scope>NUCLEOTIDE SEQUENCE [LARGE SCALE GENOMIC DNA]</scope>
    <source>
        <strain evidence="7 8">C3</strain>
    </source>
</reference>
<dbReference type="GO" id="GO:0005524">
    <property type="term" value="F:ATP binding"/>
    <property type="evidence" value="ECO:0007669"/>
    <property type="project" value="UniProtKB-KW"/>
</dbReference>
<keyword evidence="5" id="KW-0804">Transcription</keyword>
<keyword evidence="4" id="KW-0238">DNA-binding</keyword>